<keyword evidence="3 7" id="KW-0812">Transmembrane</keyword>
<feature type="transmembrane region" description="Helical" evidence="7">
    <location>
        <begin position="229"/>
        <end position="253"/>
    </location>
</feature>
<dbReference type="PANTHER" id="PTHR11706:SF33">
    <property type="entry name" value="NATURAL RESISTANCE-ASSOCIATED MACROPHAGE PROTEIN 2"/>
    <property type="match status" value="1"/>
</dbReference>
<dbReference type="EMBL" id="BGOW01000013">
    <property type="protein sequence ID" value="GBL45522.1"/>
    <property type="molecule type" value="Genomic_DNA"/>
</dbReference>
<reference evidence="8 9" key="1">
    <citation type="journal article" date="2019" name="Front. Microbiol.">
        <title>Genomes of Neutrophilic Sulfur-Oxidizing Chemolithoautotrophs Representing 9 Proteobacterial Species From 8 Genera.</title>
        <authorList>
            <person name="Watanabe T."/>
            <person name="Kojima H."/>
            <person name="Umezawa K."/>
            <person name="Hori C."/>
            <person name="Takasuka T.E."/>
            <person name="Kato Y."/>
            <person name="Fukui M."/>
        </authorList>
    </citation>
    <scope>NUCLEOTIDE SEQUENCE [LARGE SCALE GENOMIC DNA]</scope>
    <source>
        <strain evidence="8 9">TTN</strain>
    </source>
</reference>
<evidence type="ECO:0000256" key="1">
    <source>
        <dbReference type="ARBA" id="ARBA00004141"/>
    </source>
</evidence>
<keyword evidence="9" id="KW-1185">Reference proteome</keyword>
<dbReference type="GO" id="GO:0015293">
    <property type="term" value="F:symporter activity"/>
    <property type="evidence" value="ECO:0007669"/>
    <property type="project" value="UniProtKB-KW"/>
</dbReference>
<dbReference type="Pfam" id="PF01566">
    <property type="entry name" value="Nramp"/>
    <property type="match status" value="1"/>
</dbReference>
<feature type="transmembrane region" description="Helical" evidence="7">
    <location>
        <begin position="327"/>
        <end position="347"/>
    </location>
</feature>
<dbReference type="Proteomes" id="UP000286806">
    <property type="component" value="Unassembled WGS sequence"/>
</dbReference>
<evidence type="ECO:0000256" key="5">
    <source>
        <dbReference type="ARBA" id="ARBA00022989"/>
    </source>
</evidence>
<dbReference type="InterPro" id="IPR001046">
    <property type="entry name" value="NRAMP_fam"/>
</dbReference>
<feature type="transmembrane region" description="Helical" evidence="7">
    <location>
        <begin position="151"/>
        <end position="169"/>
    </location>
</feature>
<evidence type="ECO:0000256" key="6">
    <source>
        <dbReference type="ARBA" id="ARBA00023136"/>
    </source>
</evidence>
<evidence type="ECO:0000256" key="2">
    <source>
        <dbReference type="ARBA" id="ARBA00022448"/>
    </source>
</evidence>
<dbReference type="GO" id="GO:0034755">
    <property type="term" value="P:iron ion transmembrane transport"/>
    <property type="evidence" value="ECO:0007669"/>
    <property type="project" value="TreeGrafter"/>
</dbReference>
<evidence type="ECO:0000256" key="4">
    <source>
        <dbReference type="ARBA" id="ARBA00022847"/>
    </source>
</evidence>
<keyword evidence="2" id="KW-0813">Transport</keyword>
<keyword evidence="5 7" id="KW-1133">Transmembrane helix</keyword>
<evidence type="ECO:0000256" key="3">
    <source>
        <dbReference type="ARBA" id="ARBA00022692"/>
    </source>
</evidence>
<feature type="transmembrane region" description="Helical" evidence="7">
    <location>
        <begin position="120"/>
        <end position="139"/>
    </location>
</feature>
<dbReference type="RefSeq" id="WP_223247713.1">
    <property type="nucleotide sequence ID" value="NZ_BGOW01000013.1"/>
</dbReference>
<dbReference type="GO" id="GO:0005384">
    <property type="term" value="F:manganese ion transmembrane transporter activity"/>
    <property type="evidence" value="ECO:0007669"/>
    <property type="project" value="TreeGrafter"/>
</dbReference>
<keyword evidence="6 7" id="KW-0472">Membrane</keyword>
<evidence type="ECO:0000256" key="7">
    <source>
        <dbReference type="SAM" id="Phobius"/>
    </source>
</evidence>
<dbReference type="PANTHER" id="PTHR11706">
    <property type="entry name" value="SOLUTE CARRIER PROTEIN FAMILY 11 MEMBER"/>
    <property type="match status" value="1"/>
</dbReference>
<protein>
    <submittedName>
        <fullName evidence="8">Manganese transport protein MntH</fullName>
    </submittedName>
</protein>
<gene>
    <name evidence="8" type="ORF">SFMTTN_1332</name>
</gene>
<accession>A0A401JCX3</accession>
<keyword evidence="4" id="KW-0769">Symport</keyword>
<name>A0A401JCX3_9PROT</name>
<comment type="caution">
    <text evidence="8">The sequence shown here is derived from an EMBL/GenBank/DDBJ whole genome shotgun (WGS) entry which is preliminary data.</text>
</comment>
<sequence length="414" mass="43379">MINTLIAPSRARLAAFFAVAGPGLVVMLADTDAGSVITAAQSGAQWGYKLLALQLLLIPILYLVQELTLRLGLLTGRGHGELIKQHFGRGWAWLSVSTLLVSCLGALITEMSGIAGVGSLYGIPIWASVLATLGFLLTMVISGSYRSVERVAVAIGLFELAFVYVAIVSHPDPAEVLHGLASMPLADHGYLYLVAANIGAVIMPWMVFYQQSAVVDKGLKPHHLPAARWDTAIGAVVAQAIMAAILIAVAATFGRSGGASRLDTVQQISHALTPYLGVENGRLMFALGMLGASLVAAIVVSLTAAWGLGEVTGYKHSLEHHPREAPWFYLVFVTVLVASGLLVSSGINLVDLSVGVEVMNALLLPVVLGFLYALARRALPQGSQLRGAYAVVVALTITLTAGLGVWGGLTGLFG</sequence>
<feature type="transmembrane region" description="Helical" evidence="7">
    <location>
        <begin position="387"/>
        <end position="409"/>
    </location>
</feature>
<dbReference type="AlphaFoldDB" id="A0A401JCX3"/>
<feature type="transmembrane region" description="Helical" evidence="7">
    <location>
        <begin position="283"/>
        <end position="306"/>
    </location>
</feature>
<feature type="transmembrane region" description="Helical" evidence="7">
    <location>
        <begin position="50"/>
        <end position="69"/>
    </location>
</feature>
<comment type="subcellular location">
    <subcellularLocation>
        <location evidence="1">Membrane</location>
        <topology evidence="1">Multi-pass membrane protein</topology>
    </subcellularLocation>
</comment>
<feature type="transmembrane region" description="Helical" evidence="7">
    <location>
        <begin position="90"/>
        <end position="108"/>
    </location>
</feature>
<dbReference type="GO" id="GO:0015086">
    <property type="term" value="F:cadmium ion transmembrane transporter activity"/>
    <property type="evidence" value="ECO:0007669"/>
    <property type="project" value="TreeGrafter"/>
</dbReference>
<organism evidence="8 9">
    <name type="scientific">Sulfuriferula multivorans</name>
    <dbReference type="NCBI Taxonomy" id="1559896"/>
    <lineage>
        <taxon>Bacteria</taxon>
        <taxon>Pseudomonadati</taxon>
        <taxon>Pseudomonadota</taxon>
        <taxon>Betaproteobacteria</taxon>
        <taxon>Nitrosomonadales</taxon>
        <taxon>Sulfuricellaceae</taxon>
        <taxon>Sulfuriferula</taxon>
    </lineage>
</organism>
<feature type="transmembrane region" description="Helical" evidence="7">
    <location>
        <begin position="353"/>
        <end position="375"/>
    </location>
</feature>
<feature type="transmembrane region" description="Helical" evidence="7">
    <location>
        <begin position="189"/>
        <end position="208"/>
    </location>
</feature>
<proteinExistence type="predicted"/>
<dbReference type="GO" id="GO:0005886">
    <property type="term" value="C:plasma membrane"/>
    <property type="evidence" value="ECO:0007669"/>
    <property type="project" value="TreeGrafter"/>
</dbReference>
<evidence type="ECO:0000313" key="8">
    <source>
        <dbReference type="EMBL" id="GBL45522.1"/>
    </source>
</evidence>
<evidence type="ECO:0000313" key="9">
    <source>
        <dbReference type="Proteomes" id="UP000286806"/>
    </source>
</evidence>